<sequence length="331" mass="38481">MDRFPDFPPDVRRLIFEQAFEDYNFTGGHFLRICREACVWQVELEPLVYRCVNVVEGHQDDGLRVQSAKFCTAFRTAPKSRQFYARSVRSVYIDDLGLRSIGEQFLPMCNNLIELTYATSNHPPCPDILKKIMEMASFPRLQRLGIDGALQSEKLLSPFDLSILQQITTIEMVDSGDMHWDGLETLRGLRHLLIDVRPQWRERSRFSSQTADHIIPLVNALIPHIPSQLRHAVFLVPNYLPFLMSWIDCERHHTYGRPISFRPIIQGQVDRRVFVGVSSHAEELNVNGTTELHMNEFRNAVQNVVCVSRANPPWYWVRWAESIVEDSEFRR</sequence>
<reference evidence="1" key="1">
    <citation type="submission" date="2020-11" db="EMBL/GenBank/DDBJ databases">
        <authorList>
            <consortium name="DOE Joint Genome Institute"/>
            <person name="Ahrendt S."/>
            <person name="Riley R."/>
            <person name="Andreopoulos W."/>
            <person name="Labutti K."/>
            <person name="Pangilinan J."/>
            <person name="Ruiz-Duenas F.J."/>
            <person name="Barrasa J.M."/>
            <person name="Sanchez-Garcia M."/>
            <person name="Camarero S."/>
            <person name="Miyauchi S."/>
            <person name="Serrano A."/>
            <person name="Linde D."/>
            <person name="Babiker R."/>
            <person name="Drula E."/>
            <person name="Ayuso-Fernandez I."/>
            <person name="Pacheco R."/>
            <person name="Padilla G."/>
            <person name="Ferreira P."/>
            <person name="Barriuso J."/>
            <person name="Kellner H."/>
            <person name="Castanera R."/>
            <person name="Alfaro M."/>
            <person name="Ramirez L."/>
            <person name="Pisabarro A.G."/>
            <person name="Kuo A."/>
            <person name="Tritt A."/>
            <person name="Lipzen A."/>
            <person name="He G."/>
            <person name="Yan M."/>
            <person name="Ng V."/>
            <person name="Cullen D."/>
            <person name="Martin F."/>
            <person name="Rosso M.-N."/>
            <person name="Henrissat B."/>
            <person name="Hibbett D."/>
            <person name="Martinez A.T."/>
            <person name="Grigoriev I.V."/>
        </authorList>
    </citation>
    <scope>NUCLEOTIDE SEQUENCE</scope>
    <source>
        <strain evidence="1">MF-IS2</strain>
    </source>
</reference>
<dbReference type="EMBL" id="MU151224">
    <property type="protein sequence ID" value="KAF9446892.1"/>
    <property type="molecule type" value="Genomic_DNA"/>
</dbReference>
<keyword evidence="2" id="KW-1185">Reference proteome</keyword>
<dbReference type="AlphaFoldDB" id="A0A9P5XBC0"/>
<protein>
    <submittedName>
        <fullName evidence="1">Uncharacterized protein</fullName>
    </submittedName>
</protein>
<dbReference type="Proteomes" id="UP000807342">
    <property type="component" value="Unassembled WGS sequence"/>
</dbReference>
<dbReference type="OrthoDB" id="2906609at2759"/>
<proteinExistence type="predicted"/>
<evidence type="ECO:0000313" key="1">
    <source>
        <dbReference type="EMBL" id="KAF9446892.1"/>
    </source>
</evidence>
<accession>A0A9P5XBC0</accession>
<evidence type="ECO:0000313" key="2">
    <source>
        <dbReference type="Proteomes" id="UP000807342"/>
    </source>
</evidence>
<gene>
    <name evidence="1" type="ORF">P691DRAFT_783122</name>
</gene>
<comment type="caution">
    <text evidence="1">The sequence shown here is derived from an EMBL/GenBank/DDBJ whole genome shotgun (WGS) entry which is preliminary data.</text>
</comment>
<organism evidence="1 2">
    <name type="scientific">Macrolepiota fuliginosa MF-IS2</name>
    <dbReference type="NCBI Taxonomy" id="1400762"/>
    <lineage>
        <taxon>Eukaryota</taxon>
        <taxon>Fungi</taxon>
        <taxon>Dikarya</taxon>
        <taxon>Basidiomycota</taxon>
        <taxon>Agaricomycotina</taxon>
        <taxon>Agaricomycetes</taxon>
        <taxon>Agaricomycetidae</taxon>
        <taxon>Agaricales</taxon>
        <taxon>Agaricineae</taxon>
        <taxon>Agaricaceae</taxon>
        <taxon>Macrolepiota</taxon>
    </lineage>
</organism>
<name>A0A9P5XBC0_9AGAR</name>